<accession>A0AAE4JY39</accession>
<dbReference type="NCBIfam" id="NF038350">
    <property type="entry name" value="taxis_HmpF"/>
    <property type="match status" value="1"/>
</dbReference>
<dbReference type="AlphaFoldDB" id="A0AAE4JY39"/>
<dbReference type="RefSeq" id="WP_322879007.1">
    <property type="nucleotide sequence ID" value="NZ_JAVMIP010000016.1"/>
</dbReference>
<proteinExistence type="predicted"/>
<keyword evidence="3" id="KW-1185">Reference proteome</keyword>
<reference evidence="3" key="1">
    <citation type="submission" date="2023-07" db="EMBL/GenBank/DDBJ databases">
        <authorList>
            <person name="Luz R."/>
            <person name="Cordeiro R."/>
            <person name="Fonseca A."/>
            <person name="Goncalves V."/>
        </authorList>
    </citation>
    <scope>NUCLEOTIDE SEQUENCE [LARGE SCALE GENOMIC DNA]</scope>
    <source>
        <strain evidence="3">BACA0444</strain>
    </source>
</reference>
<keyword evidence="1" id="KW-0175">Coiled coil</keyword>
<feature type="coiled-coil region" evidence="1">
    <location>
        <begin position="110"/>
        <end position="175"/>
    </location>
</feature>
<evidence type="ECO:0000313" key="3">
    <source>
        <dbReference type="Proteomes" id="UP001268256"/>
    </source>
</evidence>
<dbReference type="InterPro" id="IPR047813">
    <property type="entry name" value="HmpF"/>
</dbReference>
<dbReference type="Proteomes" id="UP001268256">
    <property type="component" value="Unassembled WGS sequence"/>
</dbReference>
<protein>
    <submittedName>
        <fullName evidence="2">Pilus motility taxis protein HmpF</fullName>
    </submittedName>
</protein>
<evidence type="ECO:0000313" key="2">
    <source>
        <dbReference type="EMBL" id="MDS3861778.1"/>
    </source>
</evidence>
<gene>
    <name evidence="2" type="primary">hmpF</name>
    <name evidence="2" type="ORF">RIF25_13290</name>
</gene>
<evidence type="ECO:0000256" key="1">
    <source>
        <dbReference type="SAM" id="Coils"/>
    </source>
</evidence>
<dbReference type="EMBL" id="JAVMIP010000016">
    <property type="protein sequence ID" value="MDS3861778.1"/>
    <property type="molecule type" value="Genomic_DNA"/>
</dbReference>
<comment type="caution">
    <text evidence="2">The sequence shown here is derived from an EMBL/GenBank/DDBJ whole genome shotgun (WGS) entry which is preliminary data.</text>
</comment>
<organism evidence="2 3">
    <name type="scientific">Pseudocalidococcus azoricus BACA0444</name>
    <dbReference type="NCBI Taxonomy" id="2918990"/>
    <lineage>
        <taxon>Bacteria</taxon>
        <taxon>Bacillati</taxon>
        <taxon>Cyanobacteriota</taxon>
        <taxon>Cyanophyceae</taxon>
        <taxon>Acaryochloridales</taxon>
        <taxon>Thermosynechococcaceae</taxon>
        <taxon>Pseudocalidococcus</taxon>
        <taxon>Pseudocalidococcus azoricus</taxon>
    </lineage>
</organism>
<name>A0AAE4JY39_9CYAN</name>
<sequence length="548" mass="64389">MLYLAEVQKKTGFMGTRTELKLLARQQAEHSWNPVPGDDVVPVDGGNEYAQGALVLVEVSANRQVQHLQEAGRPLVGILQNFSRLRERFRTQEEEIEGWKQSLVYQAQELTRREEELYDLEQQAQEFVQQREELDRLREEITPLQEQISREQQALANARQEFQAERQRWEELKASQGTGLSPEQIQQVDQVVQKLQASLTSSPALSSCLEIIQQQQDKLTQAWQWLEENAPPDQAQGELHHRSEALKEEWQRWHQAQVEQVKLQQQIHSQRDFLQQQTDWQQRLQTQVQTLEQLSQELQQAAEQQGGTEFAELLHMPLHELEALVEVIRKELKNMTSFVDDQEEELAVVRQTIEELRLKMSHVSEFERLQLAGDLESEEQSYQLLNQTLIGQRQRLYEKQYSLKKHEDILHRRQEQPNFHQVDFPALSQQAKGQLQQLQTLFEAVYQQCQSSQAQLGELQAHYAQRQGELEQWHHHLQEQEKNFHQDQTTFWERQGQATAYHQIVLDIQEQVNRLREILQQEQESRSNGHYKHLLGELHQVVNALTAA</sequence>